<dbReference type="SUPFAM" id="SSF56784">
    <property type="entry name" value="HAD-like"/>
    <property type="match status" value="1"/>
</dbReference>
<dbReference type="InterPro" id="IPR044999">
    <property type="entry name" value="CbbY-like"/>
</dbReference>
<evidence type="ECO:0000313" key="1">
    <source>
        <dbReference type="EMBL" id="MBD3664594.1"/>
    </source>
</evidence>
<dbReference type="PANTHER" id="PTHR42896:SF2">
    <property type="entry name" value="CBBY-LIKE PROTEIN"/>
    <property type="match status" value="1"/>
</dbReference>
<organism evidence="1 2">
    <name type="scientific">Sulfitobacter aestuariivivens</name>
    <dbReference type="NCBI Taxonomy" id="2766981"/>
    <lineage>
        <taxon>Bacteria</taxon>
        <taxon>Pseudomonadati</taxon>
        <taxon>Pseudomonadota</taxon>
        <taxon>Alphaproteobacteria</taxon>
        <taxon>Rhodobacterales</taxon>
        <taxon>Roseobacteraceae</taxon>
        <taxon>Sulfitobacter</taxon>
    </lineage>
</organism>
<dbReference type="Pfam" id="PF00702">
    <property type="entry name" value="Hydrolase"/>
    <property type="match status" value="1"/>
</dbReference>
<dbReference type="Proteomes" id="UP000635142">
    <property type="component" value="Unassembled WGS sequence"/>
</dbReference>
<dbReference type="InterPro" id="IPR023214">
    <property type="entry name" value="HAD_sf"/>
</dbReference>
<dbReference type="InterPro" id="IPR023198">
    <property type="entry name" value="PGP-like_dom2"/>
</dbReference>
<gene>
    <name evidence="1" type="ORF">H9Q16_11725</name>
</gene>
<dbReference type="RefSeq" id="WP_191075616.1">
    <property type="nucleotide sequence ID" value="NZ_JACTAG010000002.1"/>
</dbReference>
<dbReference type="PANTHER" id="PTHR42896">
    <property type="entry name" value="XYLULOSE-1,5-BISPHOSPHATE (XUBP) PHOSPHATASE"/>
    <property type="match status" value="1"/>
</dbReference>
<name>A0A927D421_9RHOB</name>
<dbReference type="InterPro" id="IPR036412">
    <property type="entry name" value="HAD-like_sf"/>
</dbReference>
<proteinExistence type="predicted"/>
<dbReference type="NCBIfam" id="TIGR01509">
    <property type="entry name" value="HAD-SF-IA-v3"/>
    <property type="match status" value="1"/>
</dbReference>
<dbReference type="Gene3D" id="1.10.150.240">
    <property type="entry name" value="Putative phosphatase, domain 2"/>
    <property type="match status" value="1"/>
</dbReference>
<keyword evidence="2" id="KW-1185">Reference proteome</keyword>
<dbReference type="InterPro" id="IPR006439">
    <property type="entry name" value="HAD-SF_hydro_IA"/>
</dbReference>
<keyword evidence="1" id="KW-0378">Hydrolase</keyword>
<dbReference type="GO" id="GO:0016787">
    <property type="term" value="F:hydrolase activity"/>
    <property type="evidence" value="ECO:0007669"/>
    <property type="project" value="UniProtKB-KW"/>
</dbReference>
<dbReference type="EMBL" id="JACTAG010000002">
    <property type="protein sequence ID" value="MBD3664594.1"/>
    <property type="molecule type" value="Genomic_DNA"/>
</dbReference>
<reference evidence="1" key="1">
    <citation type="submission" date="2020-08" db="EMBL/GenBank/DDBJ databases">
        <title>Sulfitobacter aestuariivivens sp. nov., isolated from a tidal flat.</title>
        <authorList>
            <person name="Park S."/>
            <person name="Yoon J.-H."/>
        </authorList>
    </citation>
    <scope>NUCLEOTIDE SEQUENCE</scope>
    <source>
        <strain evidence="1">TSTF-M16</strain>
    </source>
</reference>
<sequence length="217" mass="23214">MKAVFIGSISTLADTSELQRKAFNHAFAEAGLDWHWSSEDYRARLSSSGGRDRIAAFAKEKGIEVDAEALHARKTEVFLEKLRGGAAVLREQTQGLLEYARQHDLKLAFVSGTARESLEALVDSFGGAAALGFDLVTASGDAAPKPAPDLYLHALDLLDLDAADVLAIEDNRPGVDAAKAAGLTVLAYPNENTAGHDFSDVDGIDRWSDYLPAEKAA</sequence>
<dbReference type="Gene3D" id="3.40.50.1000">
    <property type="entry name" value="HAD superfamily/HAD-like"/>
    <property type="match status" value="1"/>
</dbReference>
<protein>
    <submittedName>
        <fullName evidence="1">HAD-IA family hydrolase</fullName>
    </submittedName>
</protein>
<dbReference type="AlphaFoldDB" id="A0A927D421"/>
<accession>A0A927D421</accession>
<evidence type="ECO:0000313" key="2">
    <source>
        <dbReference type="Proteomes" id="UP000635142"/>
    </source>
</evidence>
<comment type="caution">
    <text evidence="1">The sequence shown here is derived from an EMBL/GenBank/DDBJ whole genome shotgun (WGS) entry which is preliminary data.</text>
</comment>